<keyword evidence="4" id="KW-1185">Reference proteome</keyword>
<dbReference type="PANTHER" id="PTHR47718:SF12">
    <property type="entry name" value="PROTEIN FAR1-RELATED SEQUENCE"/>
    <property type="match status" value="1"/>
</dbReference>
<sequence length="298" mass="34949">MDGSYREVLSSRSSVVERYSGNNLFQSMLGFEIALEKQHREQRRLDYHTRTTLPKWLTYSKLERHACEGCLDMFNEGVNADEEVDTYLFEHLDKRDEKIAEYKVVRHLKESTIVCSCNHIGRHGYLCRHVFQVLLNADVESILEKYILRRWRRDLMPIELQNSRQRIYDVGEDQRRIINDIYDAFDDVLDILRDAKEKLESFVATIKELRDDLAKERTYEPSMKRKERGIEQILGFLRTDNIGIHPATGIRNKSCGTSKRLIVAVEKTVVKSFRPKRMCSGCKLLSNHDICNCLAKKK</sequence>
<dbReference type="InterPro" id="IPR007527">
    <property type="entry name" value="Znf_SWIM"/>
</dbReference>
<organism evidence="3 4">
    <name type="scientific">Cynara cardunculus var. scolymus</name>
    <name type="common">Globe artichoke</name>
    <name type="synonym">Cynara scolymus</name>
    <dbReference type="NCBI Taxonomy" id="59895"/>
    <lineage>
        <taxon>Eukaryota</taxon>
        <taxon>Viridiplantae</taxon>
        <taxon>Streptophyta</taxon>
        <taxon>Embryophyta</taxon>
        <taxon>Tracheophyta</taxon>
        <taxon>Spermatophyta</taxon>
        <taxon>Magnoliopsida</taxon>
        <taxon>eudicotyledons</taxon>
        <taxon>Gunneridae</taxon>
        <taxon>Pentapetalae</taxon>
        <taxon>asterids</taxon>
        <taxon>campanulids</taxon>
        <taxon>Asterales</taxon>
        <taxon>Asteraceae</taxon>
        <taxon>Carduoideae</taxon>
        <taxon>Cardueae</taxon>
        <taxon>Carduinae</taxon>
        <taxon>Cynara</taxon>
    </lineage>
</organism>
<proteinExistence type="predicted"/>
<name>A0A103XJU1_CYNCS</name>
<dbReference type="PROSITE" id="PS50966">
    <property type="entry name" value="ZF_SWIM"/>
    <property type="match status" value="1"/>
</dbReference>
<evidence type="ECO:0000259" key="2">
    <source>
        <dbReference type="PROSITE" id="PS50966"/>
    </source>
</evidence>
<keyword evidence="1" id="KW-0863">Zinc-finger</keyword>
<dbReference type="Gramene" id="KVH92042">
    <property type="protein sequence ID" value="KVH92042"/>
    <property type="gene ID" value="Ccrd_005928"/>
</dbReference>
<dbReference type="Proteomes" id="UP000243975">
    <property type="component" value="Unassembled WGS sequence"/>
</dbReference>
<evidence type="ECO:0000313" key="4">
    <source>
        <dbReference type="Proteomes" id="UP000243975"/>
    </source>
</evidence>
<keyword evidence="1" id="KW-0862">Zinc</keyword>
<dbReference type="PANTHER" id="PTHR47718">
    <property type="entry name" value="OS01G0519700 PROTEIN"/>
    <property type="match status" value="1"/>
</dbReference>
<evidence type="ECO:0000256" key="1">
    <source>
        <dbReference type="PROSITE-ProRule" id="PRU00325"/>
    </source>
</evidence>
<dbReference type="EMBL" id="LEKV01004869">
    <property type="protein sequence ID" value="KVH92042.1"/>
    <property type="molecule type" value="Genomic_DNA"/>
</dbReference>
<dbReference type="GO" id="GO:0008270">
    <property type="term" value="F:zinc ion binding"/>
    <property type="evidence" value="ECO:0007669"/>
    <property type="project" value="UniProtKB-KW"/>
</dbReference>
<protein>
    <submittedName>
        <fullName evidence="3">Zinc finger, SWIM-type</fullName>
    </submittedName>
</protein>
<evidence type="ECO:0000313" key="3">
    <source>
        <dbReference type="EMBL" id="KVH92042.1"/>
    </source>
</evidence>
<feature type="domain" description="SWIM-type" evidence="2">
    <location>
        <begin position="102"/>
        <end position="138"/>
    </location>
</feature>
<dbReference type="AlphaFoldDB" id="A0A103XJU1"/>
<gene>
    <name evidence="3" type="ORF">Ccrd_005928</name>
</gene>
<keyword evidence="1" id="KW-0479">Metal-binding</keyword>
<reference evidence="3 4" key="1">
    <citation type="journal article" date="2016" name="Sci. Rep.">
        <title>The genome sequence of the outbreeding globe artichoke constructed de novo incorporating a phase-aware low-pass sequencing strategy of F1 progeny.</title>
        <authorList>
            <person name="Scaglione D."/>
            <person name="Reyes-Chin-Wo S."/>
            <person name="Acquadro A."/>
            <person name="Froenicke L."/>
            <person name="Portis E."/>
            <person name="Beitel C."/>
            <person name="Tirone M."/>
            <person name="Mauro R."/>
            <person name="Lo Monaco A."/>
            <person name="Mauromicale G."/>
            <person name="Faccioli P."/>
            <person name="Cattivelli L."/>
            <person name="Rieseberg L."/>
            <person name="Michelmore R."/>
            <person name="Lanteri S."/>
        </authorList>
    </citation>
    <scope>NUCLEOTIDE SEQUENCE [LARGE SCALE GENOMIC DNA]</scope>
    <source>
        <strain evidence="3">2C</strain>
    </source>
</reference>
<accession>A0A103XJU1</accession>
<comment type="caution">
    <text evidence="3">The sequence shown here is derived from an EMBL/GenBank/DDBJ whole genome shotgun (WGS) entry which is preliminary data.</text>
</comment>